<comment type="caution">
    <text evidence="6">The sequence shown here is derived from an EMBL/GenBank/DDBJ whole genome shotgun (WGS) entry which is preliminary data.</text>
</comment>
<dbReference type="SUPFAM" id="SSF56112">
    <property type="entry name" value="Protein kinase-like (PK-like)"/>
    <property type="match status" value="1"/>
</dbReference>
<dbReference type="InterPro" id="IPR036770">
    <property type="entry name" value="Ankyrin_rpt-contain_sf"/>
</dbReference>
<dbReference type="PROSITE" id="PS50088">
    <property type="entry name" value="ANK_REPEAT"/>
    <property type="match status" value="1"/>
</dbReference>
<evidence type="ECO:0000256" key="2">
    <source>
        <dbReference type="ARBA" id="ARBA00023043"/>
    </source>
</evidence>
<evidence type="ECO:0000259" key="5">
    <source>
        <dbReference type="PROSITE" id="PS50011"/>
    </source>
</evidence>
<dbReference type="Proteomes" id="UP000738349">
    <property type="component" value="Unassembled WGS sequence"/>
</dbReference>
<dbReference type="PROSITE" id="PS50011">
    <property type="entry name" value="PROTEIN_KINASE_DOM"/>
    <property type="match status" value="1"/>
</dbReference>
<evidence type="ECO:0000313" key="6">
    <source>
        <dbReference type="EMBL" id="KAH7161775.1"/>
    </source>
</evidence>
<dbReference type="InterPro" id="IPR000719">
    <property type="entry name" value="Prot_kinase_dom"/>
</dbReference>
<proteinExistence type="predicted"/>
<evidence type="ECO:0000256" key="3">
    <source>
        <dbReference type="PROSITE-ProRule" id="PRU00023"/>
    </source>
</evidence>
<dbReference type="Pfam" id="PF00023">
    <property type="entry name" value="Ank"/>
    <property type="match status" value="1"/>
</dbReference>
<dbReference type="InterPro" id="IPR011009">
    <property type="entry name" value="Kinase-like_dom_sf"/>
</dbReference>
<feature type="repeat" description="ANK" evidence="3">
    <location>
        <begin position="673"/>
        <end position="705"/>
    </location>
</feature>
<gene>
    <name evidence="6" type="ORF">EDB81DRAFT_925478</name>
</gene>
<dbReference type="Gene3D" id="1.25.40.20">
    <property type="entry name" value="Ankyrin repeat-containing domain"/>
    <property type="match status" value="2"/>
</dbReference>
<dbReference type="InterPro" id="IPR002110">
    <property type="entry name" value="Ankyrin_rpt"/>
</dbReference>
<dbReference type="OrthoDB" id="4062651at2759"/>
<feature type="region of interest" description="Disordered" evidence="4">
    <location>
        <begin position="1"/>
        <end position="48"/>
    </location>
</feature>
<evidence type="ECO:0000313" key="7">
    <source>
        <dbReference type="Proteomes" id="UP000738349"/>
    </source>
</evidence>
<keyword evidence="1" id="KW-0677">Repeat</keyword>
<dbReference type="InterPro" id="IPR008271">
    <property type="entry name" value="Ser/Thr_kinase_AS"/>
</dbReference>
<dbReference type="SMART" id="SM00220">
    <property type="entry name" value="S_TKc"/>
    <property type="match status" value="1"/>
</dbReference>
<evidence type="ECO:0000256" key="4">
    <source>
        <dbReference type="SAM" id="MobiDB-lite"/>
    </source>
</evidence>
<name>A0A9P9FFE2_9HYPO</name>
<keyword evidence="7" id="KW-1185">Reference proteome</keyword>
<dbReference type="GO" id="GO:0005524">
    <property type="term" value="F:ATP binding"/>
    <property type="evidence" value="ECO:0007669"/>
    <property type="project" value="InterPro"/>
</dbReference>
<dbReference type="PANTHER" id="PTHR24198:SF165">
    <property type="entry name" value="ANKYRIN REPEAT-CONTAINING PROTEIN-RELATED"/>
    <property type="match status" value="1"/>
</dbReference>
<dbReference type="SUPFAM" id="SSF48403">
    <property type="entry name" value="Ankyrin repeat"/>
    <property type="match status" value="2"/>
</dbReference>
<dbReference type="PANTHER" id="PTHR24198">
    <property type="entry name" value="ANKYRIN REPEAT AND PROTEIN KINASE DOMAIN-CONTAINING PROTEIN"/>
    <property type="match status" value="1"/>
</dbReference>
<sequence>MSSQSLEFRRRRFVPTDSTSVSGRPLADGSTSSGSGPSKEAPAPAHEDPPSYLTLMRYILSFFNDKRYEGSLDAIAGATWQDMTTTYDHVGLGATFQVYSAALPDGIVLTRSRPRRLEFSDPRWSTVNSRLQKESIIYKRPLITLMGSGLVSDNDNNQRLEAVLLELRALTHPPLYYHKNIVDILGIAWESEVVSHNPHEWKNWEPMDSEQPPPKVPVILLENARHGPLADFYETEAFLKSSLETRAAICRDVAEGLSALHQCGIVHGDVKPDNILIFDAPERPADAQGSKIRLCAKIGDFGFSVSESQASAKWTLRGRTWPWNDPDWNRPRTWDELTKTDVYSYGLLCWTTLSMQSIWKLFGLDEATKNSKMLADVEDMKDTLLPQKAAAWFRQQDMAKVEVALVQRLFASSLERCTESRSGFLGILKLWQETFTSLGYDQLHETPPKEGIEFSPLSTSQEKVVEMQFQAIARQSSTLPAYVRQRFGDVIEFRSGKEAWRGQMFRAFWDLAGFGVDRDFSRPKQLIEKAASAYPGAAPFLAMFLQTPTLMSDEHTKSVFESLVMSHALTGSHEALCKLIQYFPKPKGYYARFRCRSYRLWKYKLLPMVENDQSPEVQETDIKEHFKLGEGVFASAKHTKLYFAVALGYTRAVKAMIEHPSFDSSLLNQRDYNGDTPFLLALRFGLFDITELLIKAGSDVNICNFSEETAFHFLVEFTDTQEKTDMADRLFALCKRSLATSECTSSSFPMEQVWLFGGTAEGTPLGRIVIRNDLVLARIFMRQDIFPTSADGESSIWLAAYCHNYEMLQIFWDAFPQHPLWTNPQTLGMAFQSFLPQRMYLHGAATPEYMRKTLEFLWDKLHKNPGEPIDMGGAPLLHWALSRPLDQETMQHLISRSTEDEINGYAQSGKNSVTAVHLATVINRSEILASVLRKGGNALLPVRLVGGFEMSTLTAACGNYCASNKIIQQLLDQYASNSEHIPVQAIRAALVYNNLEAAALLIKAGGDVDEIELDHKAFSLLGHVILRCTIDSLAQIRFLLEYPPSIGKPAASFIVKRDDGLTALHLLAMVADLTPGYNRKALESLTSYLLTKFDSPNEINAQQTTSDPTPLHIAARHNIVVTRKLLEHKNIDVSVRLEGKTVRQSIDLCFLDPVPDNIASRGPRAIKQFKEDQVGIRNLLAKRWGEEDTNWRKVTVVMQPIAIGGNKFAHGLAVERDE</sequence>
<dbReference type="SMART" id="SM00248">
    <property type="entry name" value="ANK"/>
    <property type="match status" value="6"/>
</dbReference>
<dbReference type="EMBL" id="JAGMUV010000004">
    <property type="protein sequence ID" value="KAH7161775.1"/>
    <property type="molecule type" value="Genomic_DNA"/>
</dbReference>
<dbReference type="PROSITE" id="PS00108">
    <property type="entry name" value="PROTEIN_KINASE_ST"/>
    <property type="match status" value="1"/>
</dbReference>
<feature type="domain" description="Protein kinase" evidence="5">
    <location>
        <begin position="84"/>
        <end position="435"/>
    </location>
</feature>
<keyword evidence="2 3" id="KW-0040">ANK repeat</keyword>
<dbReference type="AlphaFoldDB" id="A0A9P9FFE2"/>
<organism evidence="6 7">
    <name type="scientific">Dactylonectria macrodidyma</name>
    <dbReference type="NCBI Taxonomy" id="307937"/>
    <lineage>
        <taxon>Eukaryota</taxon>
        <taxon>Fungi</taxon>
        <taxon>Dikarya</taxon>
        <taxon>Ascomycota</taxon>
        <taxon>Pezizomycotina</taxon>
        <taxon>Sordariomycetes</taxon>
        <taxon>Hypocreomycetidae</taxon>
        <taxon>Hypocreales</taxon>
        <taxon>Nectriaceae</taxon>
        <taxon>Dactylonectria</taxon>
    </lineage>
</organism>
<accession>A0A9P9FFE2</accession>
<dbReference type="GO" id="GO:0004672">
    <property type="term" value="F:protein kinase activity"/>
    <property type="evidence" value="ECO:0007669"/>
    <property type="project" value="InterPro"/>
</dbReference>
<dbReference type="PROSITE" id="PS50297">
    <property type="entry name" value="ANK_REP_REGION"/>
    <property type="match status" value="1"/>
</dbReference>
<protein>
    <recommendedName>
        <fullName evidence="5">Protein kinase domain-containing protein</fullName>
    </recommendedName>
</protein>
<dbReference type="Gene3D" id="1.10.510.10">
    <property type="entry name" value="Transferase(Phosphotransferase) domain 1"/>
    <property type="match status" value="1"/>
</dbReference>
<evidence type="ECO:0000256" key="1">
    <source>
        <dbReference type="ARBA" id="ARBA00022737"/>
    </source>
</evidence>
<dbReference type="Pfam" id="PF00069">
    <property type="entry name" value="Pkinase"/>
    <property type="match status" value="1"/>
</dbReference>
<reference evidence="6" key="1">
    <citation type="journal article" date="2021" name="Nat. Commun.">
        <title>Genetic determinants of endophytism in the Arabidopsis root mycobiome.</title>
        <authorList>
            <person name="Mesny F."/>
            <person name="Miyauchi S."/>
            <person name="Thiergart T."/>
            <person name="Pickel B."/>
            <person name="Atanasova L."/>
            <person name="Karlsson M."/>
            <person name="Huettel B."/>
            <person name="Barry K.W."/>
            <person name="Haridas S."/>
            <person name="Chen C."/>
            <person name="Bauer D."/>
            <person name="Andreopoulos W."/>
            <person name="Pangilinan J."/>
            <person name="LaButti K."/>
            <person name="Riley R."/>
            <person name="Lipzen A."/>
            <person name="Clum A."/>
            <person name="Drula E."/>
            <person name="Henrissat B."/>
            <person name="Kohler A."/>
            <person name="Grigoriev I.V."/>
            <person name="Martin F.M."/>
            <person name="Hacquard S."/>
        </authorList>
    </citation>
    <scope>NUCLEOTIDE SEQUENCE</scope>
    <source>
        <strain evidence="6">MPI-CAGE-AT-0147</strain>
    </source>
</reference>